<accession>A0A5C5VC76</accession>
<dbReference type="GO" id="GO:0050661">
    <property type="term" value="F:NADP binding"/>
    <property type="evidence" value="ECO:0007669"/>
    <property type="project" value="UniProtKB-UniRule"/>
</dbReference>
<comment type="caution">
    <text evidence="7">Lacks conserved residue(s) required for the propagation of feature annotation.</text>
</comment>
<keyword evidence="6 7" id="KW-0119">Carbohydrate metabolism</keyword>
<dbReference type="InterPro" id="IPR036291">
    <property type="entry name" value="NAD(P)-bd_dom_sf"/>
</dbReference>
<feature type="binding site" evidence="7">
    <location>
        <position position="216"/>
    </location>
    <ligand>
        <name>substrate</name>
    </ligand>
</feature>
<keyword evidence="3 7" id="KW-0313">Glucose metabolism</keyword>
<evidence type="ECO:0000259" key="9">
    <source>
        <dbReference type="Pfam" id="PF02781"/>
    </source>
</evidence>
<comment type="function">
    <text evidence="7">Catalyzes the oxidation of glucose 6-phosphate to 6-phosphogluconolactone.</text>
</comment>
<dbReference type="RefSeq" id="WP_146562884.1">
    <property type="nucleotide sequence ID" value="NZ_SIHJ01000001.1"/>
</dbReference>
<feature type="binding site" evidence="7">
    <location>
        <position position="235"/>
    </location>
    <ligand>
        <name>substrate</name>
    </ligand>
</feature>
<dbReference type="InterPro" id="IPR022675">
    <property type="entry name" value="G6P_DH_C"/>
</dbReference>
<dbReference type="Pfam" id="PF02781">
    <property type="entry name" value="G6PD_C"/>
    <property type="match status" value="1"/>
</dbReference>
<dbReference type="GO" id="GO:0005829">
    <property type="term" value="C:cytosol"/>
    <property type="evidence" value="ECO:0007669"/>
    <property type="project" value="TreeGrafter"/>
</dbReference>
<feature type="binding site" evidence="7">
    <location>
        <begin position="85"/>
        <end position="86"/>
    </location>
    <ligand>
        <name>NADP(+)</name>
        <dbReference type="ChEBI" id="CHEBI:58349"/>
    </ligand>
</feature>
<feature type="domain" description="Glucose-6-phosphate dehydrogenase NAD-binding" evidence="8">
    <location>
        <begin position="6"/>
        <end position="187"/>
    </location>
</feature>
<dbReference type="PIRSF" id="PIRSF000110">
    <property type="entry name" value="G6PD"/>
    <property type="match status" value="1"/>
</dbReference>
<keyword evidence="5 7" id="KW-0560">Oxidoreductase</keyword>
<gene>
    <name evidence="7 10" type="primary">zwf</name>
    <name evidence="10" type="ORF">KOR34_10790</name>
</gene>
<dbReference type="InterPro" id="IPR022674">
    <property type="entry name" value="G6P_DH_NAD-bd"/>
</dbReference>
<dbReference type="GO" id="GO:0006006">
    <property type="term" value="P:glucose metabolic process"/>
    <property type="evidence" value="ECO:0007669"/>
    <property type="project" value="UniProtKB-KW"/>
</dbReference>
<evidence type="ECO:0000313" key="11">
    <source>
        <dbReference type="Proteomes" id="UP000316714"/>
    </source>
</evidence>
<dbReference type="EMBL" id="SIHJ01000001">
    <property type="protein sequence ID" value="TWT36178.1"/>
    <property type="molecule type" value="Genomic_DNA"/>
</dbReference>
<name>A0A5C5VC76_9BACT</name>
<dbReference type="PANTHER" id="PTHR23429">
    <property type="entry name" value="GLUCOSE-6-PHOSPHATE 1-DEHYDROGENASE G6PD"/>
    <property type="match status" value="1"/>
</dbReference>
<feature type="domain" description="Glucose-6-phosphate dehydrogenase C-terminal" evidence="9">
    <location>
        <begin position="189"/>
        <end position="478"/>
    </location>
</feature>
<keyword evidence="4 7" id="KW-0521">NADP</keyword>
<evidence type="ECO:0000256" key="4">
    <source>
        <dbReference type="ARBA" id="ARBA00022857"/>
    </source>
</evidence>
<evidence type="ECO:0000313" key="10">
    <source>
        <dbReference type="EMBL" id="TWT36178.1"/>
    </source>
</evidence>
<dbReference type="AlphaFoldDB" id="A0A5C5VC76"/>
<comment type="catalytic activity">
    <reaction evidence="7">
        <text>D-glucose 6-phosphate + NADP(+) = 6-phospho-D-glucono-1,5-lactone + NADPH + H(+)</text>
        <dbReference type="Rhea" id="RHEA:15841"/>
        <dbReference type="ChEBI" id="CHEBI:15378"/>
        <dbReference type="ChEBI" id="CHEBI:57783"/>
        <dbReference type="ChEBI" id="CHEBI:57955"/>
        <dbReference type="ChEBI" id="CHEBI:58349"/>
        <dbReference type="ChEBI" id="CHEBI:61548"/>
        <dbReference type="EC" id="1.1.1.49"/>
    </reaction>
</comment>
<dbReference type="HAMAP" id="MF_00966">
    <property type="entry name" value="G6PD"/>
    <property type="match status" value="1"/>
</dbReference>
<evidence type="ECO:0000256" key="1">
    <source>
        <dbReference type="ARBA" id="ARBA00004937"/>
    </source>
</evidence>
<evidence type="ECO:0000256" key="3">
    <source>
        <dbReference type="ARBA" id="ARBA00022526"/>
    </source>
</evidence>
<feature type="binding site" evidence="7">
    <location>
        <position position="330"/>
    </location>
    <ligand>
        <name>substrate</name>
    </ligand>
</feature>
<evidence type="ECO:0000256" key="6">
    <source>
        <dbReference type="ARBA" id="ARBA00023277"/>
    </source>
</evidence>
<comment type="similarity">
    <text evidence="2 7">Belongs to the glucose-6-phosphate dehydrogenase family.</text>
</comment>
<dbReference type="NCBIfam" id="TIGR00871">
    <property type="entry name" value="zwf"/>
    <property type="match status" value="1"/>
</dbReference>
<dbReference type="OrthoDB" id="9802739at2"/>
<feature type="binding site" evidence="7">
    <location>
        <position position="43"/>
    </location>
    <ligand>
        <name>NADP(+)</name>
        <dbReference type="ChEBI" id="CHEBI:58349"/>
    </ligand>
</feature>
<feature type="binding site" evidence="7">
    <location>
        <position position="178"/>
    </location>
    <ligand>
        <name>substrate</name>
    </ligand>
</feature>
<dbReference type="InterPro" id="IPR001282">
    <property type="entry name" value="G6P_DH"/>
</dbReference>
<feature type="binding site" evidence="7">
    <location>
        <position position="148"/>
    </location>
    <ligand>
        <name>NADP(+)</name>
        <dbReference type="ChEBI" id="CHEBI:58349"/>
    </ligand>
</feature>
<dbReference type="PANTHER" id="PTHR23429:SF0">
    <property type="entry name" value="GLUCOSE-6-PHOSPHATE 1-DEHYDROGENASE"/>
    <property type="match status" value="1"/>
</dbReference>
<sequence>MPHTFVIFGASGDLTSRKLIPALYNLRRKGRLPEDTKVVGVSRTAFTHEEWRASLAETTAKFAGENFDPEVWQAFAENVFYQPGDIGSSDDFVKLKGFLNELEAGQDSIRVYYLSTAPQFYGPAVEQLGAAGMAGETNDCSRRVVIEKPFGTDLATAQELNEVVHRSFDERQVYRIDHYLGKETVQNLMVLRFANTIFEPIWNRNYIDHVQITVAEEVEVGKRAGYYDHAGVVRDMIQNHLLQLLMITAMEAPVRYAADPVRDEKVKVLQAVKPMQGDDFRRDTFRGQYRGYTGHDGVDARSRTATFAALKLCIHNWRWQGVPFYLRSGKAMSCRTTQIVIQFRQPPHMLFNDGPRSVTDANRLVIQVQPNEGIQLHFETKVPDAGMKMRQTDLDFNYQREFKGRSMPEAYERLLLDAIEGDASLFARADEVEAAWKICDPILQAWQSGDKPTLYMYDPGFWGPQECTEWMSAQGRNWFDICPVLH</sequence>
<dbReference type="SUPFAM" id="SSF55347">
    <property type="entry name" value="Glyceraldehyde-3-phosphate dehydrogenase-like, C-terminal domain"/>
    <property type="match status" value="1"/>
</dbReference>
<dbReference type="PRINTS" id="PR00079">
    <property type="entry name" value="G6PDHDRGNASE"/>
</dbReference>
<organism evidence="10 11">
    <name type="scientific">Posidoniimonas corsicana</name>
    <dbReference type="NCBI Taxonomy" id="1938618"/>
    <lineage>
        <taxon>Bacteria</taxon>
        <taxon>Pseudomonadati</taxon>
        <taxon>Planctomycetota</taxon>
        <taxon>Planctomycetia</taxon>
        <taxon>Pirellulales</taxon>
        <taxon>Lacipirellulaceae</taxon>
        <taxon>Posidoniimonas</taxon>
    </lineage>
</organism>
<comment type="caution">
    <text evidence="10">The sequence shown here is derived from an EMBL/GenBank/DDBJ whole genome shotgun (WGS) entry which is preliminary data.</text>
</comment>
<dbReference type="UniPathway" id="UPA00115">
    <property type="reaction ID" value="UER00408"/>
</dbReference>
<evidence type="ECO:0000256" key="7">
    <source>
        <dbReference type="HAMAP-Rule" id="MF_00966"/>
    </source>
</evidence>
<dbReference type="Gene3D" id="3.30.360.10">
    <property type="entry name" value="Dihydrodipicolinate Reductase, domain 2"/>
    <property type="match status" value="1"/>
</dbReference>
<dbReference type="GO" id="GO:0009051">
    <property type="term" value="P:pentose-phosphate shunt, oxidative branch"/>
    <property type="evidence" value="ECO:0007669"/>
    <property type="project" value="TreeGrafter"/>
</dbReference>
<evidence type="ECO:0000256" key="2">
    <source>
        <dbReference type="ARBA" id="ARBA00009975"/>
    </source>
</evidence>
<comment type="pathway">
    <text evidence="1 7">Carbohydrate degradation; pentose phosphate pathway; D-ribulose 5-phosphate from D-glucose 6-phosphate (oxidative stage): step 1/3.</text>
</comment>
<dbReference type="Proteomes" id="UP000316714">
    <property type="component" value="Unassembled WGS sequence"/>
</dbReference>
<proteinExistence type="inferred from homology"/>
<dbReference type="Gene3D" id="3.40.50.720">
    <property type="entry name" value="NAD(P)-binding Rossmann-like Domain"/>
    <property type="match status" value="1"/>
</dbReference>
<dbReference type="GO" id="GO:0004345">
    <property type="term" value="F:glucose-6-phosphate dehydrogenase activity"/>
    <property type="evidence" value="ECO:0007669"/>
    <property type="project" value="UniProtKB-UniRule"/>
</dbReference>
<evidence type="ECO:0000259" key="8">
    <source>
        <dbReference type="Pfam" id="PF00479"/>
    </source>
</evidence>
<keyword evidence="11" id="KW-1185">Reference proteome</keyword>
<dbReference type="EC" id="1.1.1.49" evidence="7"/>
<dbReference type="Pfam" id="PF00479">
    <property type="entry name" value="G6PD_N"/>
    <property type="match status" value="1"/>
</dbReference>
<dbReference type="InterPro" id="IPR019796">
    <property type="entry name" value="G6P_DH_AS"/>
</dbReference>
<dbReference type="SUPFAM" id="SSF51735">
    <property type="entry name" value="NAD(P)-binding Rossmann-fold domains"/>
    <property type="match status" value="1"/>
</dbReference>
<dbReference type="PROSITE" id="PS00069">
    <property type="entry name" value="G6P_DEHYDROGENASE"/>
    <property type="match status" value="1"/>
</dbReference>
<feature type="active site" description="Proton acceptor" evidence="7">
    <location>
        <position position="240"/>
    </location>
</feature>
<evidence type="ECO:0000256" key="5">
    <source>
        <dbReference type="ARBA" id="ARBA00023002"/>
    </source>
</evidence>
<feature type="binding site" evidence="7">
    <location>
        <position position="182"/>
    </location>
    <ligand>
        <name>substrate</name>
    </ligand>
</feature>
<reference evidence="10 11" key="1">
    <citation type="submission" date="2019-02" db="EMBL/GenBank/DDBJ databases">
        <title>Deep-cultivation of Planctomycetes and their phenomic and genomic characterization uncovers novel biology.</title>
        <authorList>
            <person name="Wiegand S."/>
            <person name="Jogler M."/>
            <person name="Boedeker C."/>
            <person name="Pinto D."/>
            <person name="Vollmers J."/>
            <person name="Rivas-Marin E."/>
            <person name="Kohn T."/>
            <person name="Peeters S.H."/>
            <person name="Heuer A."/>
            <person name="Rast P."/>
            <person name="Oberbeckmann S."/>
            <person name="Bunk B."/>
            <person name="Jeske O."/>
            <person name="Meyerdierks A."/>
            <person name="Storesund J.E."/>
            <person name="Kallscheuer N."/>
            <person name="Luecker S."/>
            <person name="Lage O.M."/>
            <person name="Pohl T."/>
            <person name="Merkel B.J."/>
            <person name="Hornburger P."/>
            <person name="Mueller R.-W."/>
            <person name="Bruemmer F."/>
            <person name="Labrenz M."/>
            <person name="Spormann A.M."/>
            <person name="Op Den Camp H."/>
            <person name="Overmann J."/>
            <person name="Amann R."/>
            <person name="Jetten M.S.M."/>
            <person name="Mascher T."/>
            <person name="Medema M.H."/>
            <person name="Devos D.P."/>
            <person name="Kaster A.-K."/>
            <person name="Ovreas L."/>
            <person name="Rohde M."/>
            <person name="Galperin M.Y."/>
            <person name="Jogler C."/>
        </authorList>
    </citation>
    <scope>NUCLEOTIDE SEQUENCE [LARGE SCALE GENOMIC DNA]</scope>
    <source>
        <strain evidence="10 11">KOR34</strain>
    </source>
</reference>
<protein>
    <recommendedName>
        <fullName evidence="7">Glucose-6-phosphate 1-dehydrogenase</fullName>
        <shortName evidence="7">G6PD</shortName>
        <ecNumber evidence="7">1.1.1.49</ecNumber>
    </recommendedName>
</protein>